<gene>
    <name evidence="2" type="ORF">GF359_04880</name>
</gene>
<comment type="caution">
    <text evidence="2">The sequence shown here is derived from an EMBL/GenBank/DDBJ whole genome shotgun (WGS) entry which is preliminary data.</text>
</comment>
<evidence type="ECO:0000313" key="2">
    <source>
        <dbReference type="EMBL" id="MBD3364529.1"/>
    </source>
</evidence>
<dbReference type="InterPro" id="IPR045792">
    <property type="entry name" value="DUF6036"/>
</dbReference>
<sequence>VWGEPRSTLDIDITIQARKDDTKKLIEHLKKLCYPRVTDPGEFVRETSVLPMVTEDEVRIDIIFAGLPFELEAIRRAVDREIRGIPVRFITPEDLIVHKIISERQKDWKDVRGIVTRQKGKLDIKYLDKHIKELADMLERPEMWNSWFKWKEEIL</sequence>
<dbReference type="Pfam" id="PF19502">
    <property type="entry name" value="DUF6036"/>
    <property type="match status" value="1"/>
</dbReference>
<dbReference type="AlphaFoldDB" id="A0A9D5QCG4"/>
<dbReference type="InterPro" id="IPR043519">
    <property type="entry name" value="NT_sf"/>
</dbReference>
<dbReference type="SUPFAM" id="SSF81301">
    <property type="entry name" value="Nucleotidyltransferase"/>
    <property type="match status" value="1"/>
</dbReference>
<dbReference type="Proteomes" id="UP000630660">
    <property type="component" value="Unassembled WGS sequence"/>
</dbReference>
<protein>
    <recommendedName>
        <fullName evidence="1">DUF6036 domain-containing protein</fullName>
    </recommendedName>
</protein>
<name>A0A9D5QCG4_UNCW3</name>
<dbReference type="EMBL" id="WJKJ01000157">
    <property type="protein sequence ID" value="MBD3364529.1"/>
    <property type="molecule type" value="Genomic_DNA"/>
</dbReference>
<feature type="non-terminal residue" evidence="2">
    <location>
        <position position="1"/>
    </location>
</feature>
<evidence type="ECO:0000313" key="3">
    <source>
        <dbReference type="Proteomes" id="UP000630660"/>
    </source>
</evidence>
<accession>A0A9D5QCG4</accession>
<reference evidence="2" key="1">
    <citation type="submission" date="2019-11" db="EMBL/GenBank/DDBJ databases">
        <title>Microbial mats filling the niche in hypersaline microbial mats.</title>
        <authorList>
            <person name="Wong H.L."/>
            <person name="Macleod F.I."/>
            <person name="White R.A. III"/>
            <person name="Burns B.P."/>
        </authorList>
    </citation>
    <scope>NUCLEOTIDE SEQUENCE</scope>
    <source>
        <strain evidence="2">Bin_327</strain>
    </source>
</reference>
<dbReference type="Gene3D" id="3.30.460.40">
    <property type="match status" value="1"/>
</dbReference>
<evidence type="ECO:0000259" key="1">
    <source>
        <dbReference type="Pfam" id="PF19502"/>
    </source>
</evidence>
<proteinExistence type="predicted"/>
<feature type="domain" description="DUF6036" evidence="1">
    <location>
        <begin position="6"/>
        <end position="152"/>
    </location>
</feature>
<organism evidence="2 3">
    <name type="scientific">candidate division WOR-3 bacterium</name>
    <dbReference type="NCBI Taxonomy" id="2052148"/>
    <lineage>
        <taxon>Bacteria</taxon>
        <taxon>Bacteria division WOR-3</taxon>
    </lineage>
</organism>